<feature type="compositionally biased region" description="Basic and acidic residues" evidence="1">
    <location>
        <begin position="192"/>
        <end position="204"/>
    </location>
</feature>
<reference evidence="4 5" key="1">
    <citation type="submission" date="2021-07" db="EMBL/GenBank/DDBJ databases">
        <title>The Aristolochia fimbriata genome: insights into angiosperm evolution, floral development and chemical biosynthesis.</title>
        <authorList>
            <person name="Jiao Y."/>
        </authorList>
    </citation>
    <scope>NUCLEOTIDE SEQUENCE [LARGE SCALE GENOMIC DNA]</scope>
    <source>
        <strain evidence="4">IBCAS-2021</strain>
        <tissue evidence="4">Leaf</tissue>
    </source>
</reference>
<organism evidence="4 5">
    <name type="scientific">Aristolochia fimbriata</name>
    <name type="common">White veined hardy Dutchman's pipe vine</name>
    <dbReference type="NCBI Taxonomy" id="158543"/>
    <lineage>
        <taxon>Eukaryota</taxon>
        <taxon>Viridiplantae</taxon>
        <taxon>Streptophyta</taxon>
        <taxon>Embryophyta</taxon>
        <taxon>Tracheophyta</taxon>
        <taxon>Spermatophyta</taxon>
        <taxon>Magnoliopsida</taxon>
        <taxon>Magnoliidae</taxon>
        <taxon>Piperales</taxon>
        <taxon>Aristolochiaceae</taxon>
        <taxon>Aristolochia</taxon>
    </lineage>
</organism>
<feature type="region of interest" description="Disordered" evidence="1">
    <location>
        <begin position="171"/>
        <end position="205"/>
    </location>
</feature>
<dbReference type="AlphaFoldDB" id="A0AAV7DW52"/>
<protein>
    <recommendedName>
        <fullName evidence="3">Neprosin activation peptide domain-containing protein</fullName>
    </recommendedName>
</protein>
<dbReference type="EMBL" id="JAINDJ010000008">
    <property type="protein sequence ID" value="KAG9440828.1"/>
    <property type="molecule type" value="Genomic_DNA"/>
</dbReference>
<evidence type="ECO:0000259" key="3">
    <source>
        <dbReference type="Pfam" id="PF14365"/>
    </source>
</evidence>
<feature type="domain" description="Neprosin activation peptide" evidence="3">
    <location>
        <begin position="64"/>
        <end position="198"/>
    </location>
</feature>
<feature type="signal peptide" evidence="2">
    <location>
        <begin position="1"/>
        <end position="30"/>
    </location>
</feature>
<gene>
    <name evidence="4" type="ORF">H6P81_020993</name>
</gene>
<keyword evidence="5" id="KW-1185">Reference proteome</keyword>
<dbReference type="InterPro" id="IPR053168">
    <property type="entry name" value="Glutamic_endopeptidase"/>
</dbReference>
<evidence type="ECO:0000313" key="4">
    <source>
        <dbReference type="EMBL" id="KAG9440828.1"/>
    </source>
</evidence>
<dbReference type="Proteomes" id="UP000825729">
    <property type="component" value="Unassembled WGS sequence"/>
</dbReference>
<accession>A0AAV7DW52</accession>
<feature type="chain" id="PRO_5043944565" description="Neprosin activation peptide domain-containing protein" evidence="2">
    <location>
        <begin position="31"/>
        <end position="292"/>
    </location>
</feature>
<sequence length="292" mass="31479">MAAAGARGLGAIELGIACLAISVLFGDVSCVPGGTRGKKTTFTKEDYLQMESQLEYVKSVAVKTFQTEHGDIIDCVPFEKQPSLQHPALKGHVAQKAPSFVAEGLVKKFEQPTGTEPGKQPSKTETETQSCSVVGAAKRETVFARFPDEGCPEGTVPIVRPGNLDSLRKQYAAEGEGSAEGTQVKGESSATEARDEGDHHDEIGKVTTTNFELNTVLISELNPQISEKQFLHYSQGFSSAPKDQLDTVGWEASGYKTNDWSRLDGNRFGQANRKLSPGGILEAFSTFKSLLY</sequence>
<feature type="compositionally biased region" description="Polar residues" evidence="1">
    <location>
        <begin position="121"/>
        <end position="131"/>
    </location>
</feature>
<feature type="region of interest" description="Disordered" evidence="1">
    <location>
        <begin position="111"/>
        <end position="131"/>
    </location>
</feature>
<evidence type="ECO:0000313" key="5">
    <source>
        <dbReference type="Proteomes" id="UP000825729"/>
    </source>
</evidence>
<evidence type="ECO:0000256" key="2">
    <source>
        <dbReference type="SAM" id="SignalP"/>
    </source>
</evidence>
<proteinExistence type="predicted"/>
<comment type="caution">
    <text evidence="4">The sequence shown here is derived from an EMBL/GenBank/DDBJ whole genome shotgun (WGS) entry which is preliminary data.</text>
</comment>
<dbReference type="PANTHER" id="PTHR31589:SF110">
    <property type="entry name" value="PROTEIN, PUTATIVE (DUF239)-RELATED"/>
    <property type="match status" value="1"/>
</dbReference>
<dbReference type="Pfam" id="PF14365">
    <property type="entry name" value="Neprosin_AP"/>
    <property type="match status" value="1"/>
</dbReference>
<dbReference type="InterPro" id="IPR025521">
    <property type="entry name" value="Neprosin_propep"/>
</dbReference>
<evidence type="ECO:0000256" key="1">
    <source>
        <dbReference type="SAM" id="MobiDB-lite"/>
    </source>
</evidence>
<keyword evidence="2" id="KW-0732">Signal</keyword>
<name>A0AAV7DW52_ARIFI</name>
<dbReference type="PANTHER" id="PTHR31589">
    <property type="entry name" value="PROTEIN, PUTATIVE (DUF239)-RELATED-RELATED"/>
    <property type="match status" value="1"/>
</dbReference>